<name>A0A3N2C135_9MICO</name>
<dbReference type="InterPro" id="IPR005158">
    <property type="entry name" value="BTAD"/>
</dbReference>
<dbReference type="SUPFAM" id="SSF52540">
    <property type="entry name" value="P-loop containing nucleoside triphosphate hydrolases"/>
    <property type="match status" value="1"/>
</dbReference>
<proteinExistence type="inferred from homology"/>
<dbReference type="InterPro" id="IPR058852">
    <property type="entry name" value="HTH_77"/>
</dbReference>
<feature type="domain" description="OmpR/PhoB-type" evidence="3">
    <location>
        <begin position="21"/>
        <end position="93"/>
    </location>
</feature>
<dbReference type="InterPro" id="IPR001867">
    <property type="entry name" value="OmpR/PhoB-type_DNA-bd"/>
</dbReference>
<dbReference type="RefSeq" id="WP_123539692.1">
    <property type="nucleotide sequence ID" value="NZ_FXAP01000001.1"/>
</dbReference>
<dbReference type="Pfam" id="PF25872">
    <property type="entry name" value="HTH_77"/>
    <property type="match status" value="1"/>
</dbReference>
<evidence type="ECO:0000259" key="4">
    <source>
        <dbReference type="SMART" id="SM01043"/>
    </source>
</evidence>
<evidence type="ECO:0000259" key="3">
    <source>
        <dbReference type="SMART" id="SM00862"/>
    </source>
</evidence>
<dbReference type="AlphaFoldDB" id="A0A3N2C135"/>
<dbReference type="SUPFAM" id="SSF48452">
    <property type="entry name" value="TPR-like"/>
    <property type="match status" value="1"/>
</dbReference>
<protein>
    <submittedName>
        <fullName evidence="5">Putative ATPase</fullName>
    </submittedName>
</protein>
<dbReference type="Gene3D" id="1.10.10.10">
    <property type="entry name" value="Winged helix-like DNA-binding domain superfamily/Winged helix DNA-binding domain"/>
    <property type="match status" value="1"/>
</dbReference>
<dbReference type="CDD" id="cd15831">
    <property type="entry name" value="BTAD"/>
    <property type="match status" value="1"/>
</dbReference>
<dbReference type="SMART" id="SM00862">
    <property type="entry name" value="Trans_reg_C"/>
    <property type="match status" value="1"/>
</dbReference>
<evidence type="ECO:0000256" key="2">
    <source>
        <dbReference type="ARBA" id="ARBA00023125"/>
    </source>
</evidence>
<keyword evidence="2" id="KW-0238">DNA-binding</keyword>
<reference evidence="5 6" key="1">
    <citation type="submission" date="2018-11" db="EMBL/GenBank/DDBJ databases">
        <title>Sequencing the genomes of 1000 actinobacteria strains.</title>
        <authorList>
            <person name="Klenk H.-P."/>
        </authorList>
    </citation>
    <scope>NUCLEOTIDE SEQUENCE [LARGE SCALE GENOMIC DNA]</scope>
    <source>
        <strain evidence="5 6">DSM 14012</strain>
    </source>
</reference>
<dbReference type="EMBL" id="RKHL01000001">
    <property type="protein sequence ID" value="ROR81211.1"/>
    <property type="molecule type" value="Genomic_DNA"/>
</dbReference>
<dbReference type="InterPro" id="IPR049945">
    <property type="entry name" value="AAA_22"/>
</dbReference>
<dbReference type="GO" id="GO:0016887">
    <property type="term" value="F:ATP hydrolysis activity"/>
    <property type="evidence" value="ECO:0007669"/>
    <property type="project" value="InterPro"/>
</dbReference>
<dbReference type="Gene3D" id="3.40.50.300">
    <property type="entry name" value="P-loop containing nucleotide triphosphate hydrolases"/>
    <property type="match status" value="1"/>
</dbReference>
<gene>
    <name evidence="5" type="ORF">EDD42_1265</name>
</gene>
<dbReference type="GO" id="GO:0000160">
    <property type="term" value="P:phosphorelay signal transduction system"/>
    <property type="evidence" value="ECO:0007669"/>
    <property type="project" value="InterPro"/>
</dbReference>
<dbReference type="InterPro" id="IPR027417">
    <property type="entry name" value="P-loop_NTPase"/>
</dbReference>
<dbReference type="InterPro" id="IPR036388">
    <property type="entry name" value="WH-like_DNA-bd_sf"/>
</dbReference>
<dbReference type="GO" id="GO:0003677">
    <property type="term" value="F:DNA binding"/>
    <property type="evidence" value="ECO:0007669"/>
    <property type="project" value="UniProtKB-KW"/>
</dbReference>
<dbReference type="Pfam" id="PF03704">
    <property type="entry name" value="BTAD"/>
    <property type="match status" value="1"/>
</dbReference>
<sequence length="1091" mass="116153">MPASNLRVTVLGPVLVEGRTGRLVEPGGRLAKALVTILVLADGRAVSTGALIDELWDDARPAGAKAALQTLVSRVRAVSAPDLIDSSAAGYRLSIDQSLVDLHVAAQAADTASTAIRAADPHTAGTLARDALLLWTGDPGAELDGPLGDELALRAARLRDELRRVRAQSRLELGDGAAVITDLEALVAADPLDDATQLMLFNAYAQSGRRSDAMQLFADHRHRLRDELGADPTSALVAAHAALLQAAVEPSPPAATPPAARVSSMVLGLRTAPNELLGRDTDLDAIGTLVSEVRLTTILGPGGLGKTRLAQEVARRATTTTPGVVVVELASVRDPDDLPLAVATALGIREAPTPRRLSEAIMAQPVELHERIIDRLSERPTLLVMDNCEHLVDAAARWIADALAWAGDLRVLATSRSPLSIAAEHVYQLDPLDAAVDGTDLEHAGPAVRLFVERARAARPGLHVPLDVTARLCAKLDGLPLAIELAAARTRSMSVEEVERRLGNRFTLLTAGDRSAPERHRTLLAVIDWSWNLLGEHERVVLRRMSRFPDGFDLEAAAALAPEVEVVEALDALVGQSLLTVQDDPATGTVRFRMLETVREFGAIKSAEAREDDLVLDRTRTWAVALAETLLPAMQGPRQVAAFARLALEQDTLVDVLRGAVADDRADVVAPVFAGLALFWTIRSAHQEVLVFGAAVLDVLRHQDPESVSTDTPAIAVAIITVTFLATDPRTSARAIGVLRRLERARTTQAPRMRAMVSLLLVAGRPERAEALLREYSRSTDPHVANLGNLMSAQAAENDGDPRAAEAAALRANDLSLTLGDVWGAAMSAHMLAQLHSQNDEPEEALVWAARAAEGLTAIGAEADLRQLEWLIAIGDIARGDHAAATTVLDRFLSDDVSFSAFAPLPERRSIGWAGLAEIARAQGDAARGAELYGKALVAFTPGESRRSPWFTLVGSAAIAAAVLDGVPDATEVKRLVRRVRTRTIALGRLLPNRFDRPVLGSTVIAVGAWYVRSDDAEVRLIGAELVALASALASRQDIPSLVRAPHEAAAAARLTTTEHDGVAERTLPLQAHESAARAFELLGSPALAAR</sequence>
<organism evidence="5 6">
    <name type="scientific">Plantibacter flavus</name>
    <dbReference type="NCBI Taxonomy" id="150123"/>
    <lineage>
        <taxon>Bacteria</taxon>
        <taxon>Bacillati</taxon>
        <taxon>Actinomycetota</taxon>
        <taxon>Actinomycetes</taxon>
        <taxon>Micrococcales</taxon>
        <taxon>Microbacteriaceae</taxon>
        <taxon>Plantibacter</taxon>
    </lineage>
</organism>
<dbReference type="Gene3D" id="1.25.40.10">
    <property type="entry name" value="Tetratricopeptide repeat domain"/>
    <property type="match status" value="2"/>
</dbReference>
<keyword evidence="6" id="KW-1185">Reference proteome</keyword>
<dbReference type="InterPro" id="IPR011990">
    <property type="entry name" value="TPR-like_helical_dom_sf"/>
</dbReference>
<dbReference type="InterPro" id="IPR016032">
    <property type="entry name" value="Sig_transdc_resp-reg_C-effctor"/>
</dbReference>
<dbReference type="SUPFAM" id="SSF46894">
    <property type="entry name" value="C-terminal effector domain of the bipartite response regulators"/>
    <property type="match status" value="1"/>
</dbReference>
<comment type="caution">
    <text evidence="5">The sequence shown here is derived from an EMBL/GenBank/DDBJ whole genome shotgun (WGS) entry which is preliminary data.</text>
</comment>
<evidence type="ECO:0000313" key="6">
    <source>
        <dbReference type="Proteomes" id="UP000266915"/>
    </source>
</evidence>
<dbReference type="PANTHER" id="PTHR47691:SF3">
    <property type="entry name" value="HTH-TYPE TRANSCRIPTIONAL REGULATOR RV0890C-RELATED"/>
    <property type="match status" value="1"/>
</dbReference>
<dbReference type="Pfam" id="PF13401">
    <property type="entry name" value="AAA_22"/>
    <property type="match status" value="1"/>
</dbReference>
<evidence type="ECO:0000313" key="5">
    <source>
        <dbReference type="EMBL" id="ROR81211.1"/>
    </source>
</evidence>
<evidence type="ECO:0000256" key="1">
    <source>
        <dbReference type="ARBA" id="ARBA00005820"/>
    </source>
</evidence>
<dbReference type="PANTHER" id="PTHR47691">
    <property type="entry name" value="REGULATOR-RELATED"/>
    <property type="match status" value="1"/>
</dbReference>
<comment type="similarity">
    <text evidence="1">Belongs to the AfsR/DnrI/RedD regulatory family.</text>
</comment>
<accession>A0A3N2C135</accession>
<feature type="domain" description="Bacterial transcriptional activator" evidence="4">
    <location>
        <begin position="100"/>
        <end position="244"/>
    </location>
</feature>
<dbReference type="Proteomes" id="UP000266915">
    <property type="component" value="Unassembled WGS sequence"/>
</dbReference>
<dbReference type="GO" id="GO:0006355">
    <property type="term" value="P:regulation of DNA-templated transcription"/>
    <property type="evidence" value="ECO:0007669"/>
    <property type="project" value="InterPro"/>
</dbReference>
<dbReference type="SMART" id="SM01043">
    <property type="entry name" value="BTAD"/>
    <property type="match status" value="1"/>
</dbReference>